<gene>
    <name evidence="1" type="ORF">WDU93_03180</name>
</gene>
<reference evidence="1 2" key="1">
    <citation type="submission" date="2024-02" db="EMBL/GenBank/DDBJ databases">
        <authorList>
            <person name="Saticioglu I.B."/>
        </authorList>
    </citation>
    <scope>NUCLEOTIDE SEQUENCE [LARGE SCALE GENOMIC DNA]</scope>
    <source>
        <strain evidence="1 2">Mu-43</strain>
    </source>
</reference>
<evidence type="ECO:0000313" key="1">
    <source>
        <dbReference type="EMBL" id="MEJ1090685.1"/>
    </source>
</evidence>
<organism evidence="1 2">
    <name type="scientific">Microbacterium istanbulense</name>
    <dbReference type="NCBI Taxonomy" id="3122049"/>
    <lineage>
        <taxon>Bacteria</taxon>
        <taxon>Bacillati</taxon>
        <taxon>Actinomycetota</taxon>
        <taxon>Actinomycetes</taxon>
        <taxon>Micrococcales</taxon>
        <taxon>Microbacteriaceae</taxon>
        <taxon>Microbacterium</taxon>
    </lineage>
</organism>
<keyword evidence="2" id="KW-1185">Reference proteome</keyword>
<proteinExistence type="predicted"/>
<dbReference type="RefSeq" id="WP_337317369.1">
    <property type="nucleotide sequence ID" value="NZ_JBBDGN010000002.1"/>
</dbReference>
<evidence type="ECO:0000313" key="2">
    <source>
        <dbReference type="Proteomes" id="UP001366085"/>
    </source>
</evidence>
<protein>
    <submittedName>
        <fullName evidence="1">Uncharacterized protein</fullName>
    </submittedName>
</protein>
<name>A0ABU8LI58_9MICO</name>
<dbReference type="Proteomes" id="UP001366085">
    <property type="component" value="Unassembled WGS sequence"/>
</dbReference>
<sequence>MNERDSSDASAANPLVEVEFDDDLDDDVAHFQALIDSGKIAAPIITMPPGFLDKIVPRLPTLDSLGLSATLDNLSRMLTPEVLGLRESLLTDSVTAQLASQMPSFKMPELLANSISANLTERMSRAVDNLAASVMKQFDSTILKSIPSWLPNLASLQLHLPSNWRGVRVDVDEIEQDVFQILSEGIPLAWVPNRRVIILLLDAPDAQARRRVISNNRRGIVTTCANVVSSLPLGGRPLFLADTIVRAVRAFQDGHVEAAQALATNVLDTLLSGFSRAALGRTMGSMLNPEYSRQLAEERSWRLQLALRPSFTLMRGEHTVHERHNAFHRNATTHAVTSHQYSRINAVLAIMNATSVLTCFARDTDAFE</sequence>
<dbReference type="EMBL" id="JBBDGN010000002">
    <property type="protein sequence ID" value="MEJ1090685.1"/>
    <property type="molecule type" value="Genomic_DNA"/>
</dbReference>
<accession>A0ABU8LI58</accession>
<comment type="caution">
    <text evidence="1">The sequence shown here is derived from an EMBL/GenBank/DDBJ whole genome shotgun (WGS) entry which is preliminary data.</text>
</comment>